<reference evidence="2" key="1">
    <citation type="submission" date="2019-03" db="EMBL/GenBank/DDBJ databases">
        <title>Lake Tanganyika Metagenome-Assembled Genomes (MAGs).</title>
        <authorList>
            <person name="Tran P."/>
        </authorList>
    </citation>
    <scope>NUCLEOTIDE SEQUENCE</scope>
    <source>
        <strain evidence="2">K_DeepCast_150m_m2_040</strain>
    </source>
</reference>
<organism evidence="2 3">
    <name type="scientific">candidate division WOR-3 bacterium</name>
    <dbReference type="NCBI Taxonomy" id="2052148"/>
    <lineage>
        <taxon>Bacteria</taxon>
        <taxon>Bacteria division WOR-3</taxon>
    </lineage>
</organism>
<feature type="coiled-coil region" evidence="1">
    <location>
        <begin position="27"/>
        <end position="54"/>
    </location>
</feature>
<evidence type="ECO:0000313" key="3">
    <source>
        <dbReference type="Proteomes" id="UP000779900"/>
    </source>
</evidence>
<accession>A0A937XJA5</accession>
<dbReference type="AlphaFoldDB" id="A0A937XJA5"/>
<dbReference type="Proteomes" id="UP000779900">
    <property type="component" value="Unassembled WGS sequence"/>
</dbReference>
<name>A0A937XJA5_UNCW3</name>
<keyword evidence="1" id="KW-0175">Coiled coil</keyword>
<evidence type="ECO:0000256" key="1">
    <source>
        <dbReference type="SAM" id="Coils"/>
    </source>
</evidence>
<gene>
    <name evidence="2" type="ORF">FJY68_09825</name>
</gene>
<evidence type="ECO:0000313" key="2">
    <source>
        <dbReference type="EMBL" id="MBM3332125.1"/>
    </source>
</evidence>
<sequence length="102" mass="11324">MSMLRRIVLVFVLCVLAVAYLYQLSYSVKLTRNISRLETQRQLLTEQLEGADAEVVRLSAFARMESLWVAQGRPAAEGDQKEIDAGQVVAMARQSEADAAAH</sequence>
<dbReference type="EMBL" id="VGIR01000062">
    <property type="protein sequence ID" value="MBM3332125.1"/>
    <property type="molecule type" value="Genomic_DNA"/>
</dbReference>
<proteinExistence type="predicted"/>
<comment type="caution">
    <text evidence="2">The sequence shown here is derived from an EMBL/GenBank/DDBJ whole genome shotgun (WGS) entry which is preliminary data.</text>
</comment>
<protein>
    <recommendedName>
        <fullName evidence="4">Cell division protein FtsL</fullName>
    </recommendedName>
</protein>
<evidence type="ECO:0008006" key="4">
    <source>
        <dbReference type="Google" id="ProtNLM"/>
    </source>
</evidence>